<evidence type="ECO:0000256" key="1">
    <source>
        <dbReference type="ARBA" id="ARBA00004123"/>
    </source>
</evidence>
<comment type="subcellular location">
    <subcellularLocation>
        <location evidence="1">Nucleus</location>
    </subcellularLocation>
</comment>
<dbReference type="PANTHER" id="PTHR46457:SF1">
    <property type="entry name" value="DNA REPAIR PROTEIN RAD51 HOMOLOG 4"/>
    <property type="match status" value="1"/>
</dbReference>
<proteinExistence type="predicted"/>
<dbReference type="Gene3D" id="3.40.50.300">
    <property type="entry name" value="P-loop containing nucleotide triphosphate hydrolases"/>
    <property type="match status" value="1"/>
</dbReference>
<dbReference type="Proteomes" id="UP001057455">
    <property type="component" value="Unassembled WGS sequence"/>
</dbReference>
<dbReference type="PANTHER" id="PTHR46457">
    <property type="entry name" value="DNA REPAIR PROTEIN RAD51 HOMOLOG 4"/>
    <property type="match status" value="1"/>
</dbReference>
<dbReference type="GO" id="GO:0008094">
    <property type="term" value="F:ATP-dependent activity, acting on DNA"/>
    <property type="evidence" value="ECO:0007669"/>
    <property type="project" value="TreeGrafter"/>
</dbReference>
<dbReference type="GO" id="GO:0000723">
    <property type="term" value="P:telomere maintenance"/>
    <property type="evidence" value="ECO:0007669"/>
    <property type="project" value="TreeGrafter"/>
</dbReference>
<protein>
    <submittedName>
        <fullName evidence="3">DNA repair RAD51 homolog 4, putative</fullName>
    </submittedName>
</protein>
<sequence>MYMDNLRRDAAIRFVDDYSSDSLHNLLCRTCIPTPSQSVNDLLGGGVRTQRVTEFVGSNQHHTADVLISIIIHYLYNNLGSNVVVITYNGIQNDHSLSQRIEAYLHRFLQHEDNELQAVVDLILNSIQIYHCYNIKQLKLILDDLLDGFTLGRSLEGGSSISAGPTPLQFVEPVTTSPSLDPDDIPRSTPRIVMLHMLTAIIEDSNIKDAWRMFFGIQDHSFTELMPEICTLLRSISRKLNTAVLVSNRYGMSLIESSLSEFTGERQRLSTMEWFVSSNRWNSTIDKKIHVSEDGYDREEKQFHLKLRLIKHKGALSSQHRMSYQPVPSNVVHNQPGRVHGPTTSRYPQCQVLLTLHGLQDENQD</sequence>
<dbReference type="GO" id="GO:0033063">
    <property type="term" value="C:Rad51B-Rad51C-Rad51D-XRCC2 complex"/>
    <property type="evidence" value="ECO:0007669"/>
    <property type="project" value="TreeGrafter"/>
</dbReference>
<dbReference type="OrthoDB" id="336321at2759"/>
<dbReference type="AlphaFoldDB" id="A0A9W5TEG7"/>
<comment type="caution">
    <text evidence="3">The sequence shown here is derived from an EMBL/GenBank/DDBJ whole genome shotgun (WGS) entry which is preliminary data.</text>
</comment>
<evidence type="ECO:0000313" key="3">
    <source>
        <dbReference type="EMBL" id="GFE54639.1"/>
    </source>
</evidence>
<dbReference type="GO" id="GO:0005657">
    <property type="term" value="C:replication fork"/>
    <property type="evidence" value="ECO:0007669"/>
    <property type="project" value="TreeGrafter"/>
</dbReference>
<dbReference type="GO" id="GO:0042148">
    <property type="term" value="P:DNA strand invasion"/>
    <property type="evidence" value="ECO:0007669"/>
    <property type="project" value="TreeGrafter"/>
</dbReference>
<dbReference type="GO" id="GO:0003697">
    <property type="term" value="F:single-stranded DNA binding"/>
    <property type="evidence" value="ECO:0007669"/>
    <property type="project" value="TreeGrafter"/>
</dbReference>
<reference evidence="3" key="1">
    <citation type="submission" date="2019-12" db="EMBL/GenBank/DDBJ databases">
        <title>Genome sequence of Babesia ovis.</title>
        <authorList>
            <person name="Yamagishi J."/>
            <person name="Sevinc F."/>
            <person name="Xuan X."/>
        </authorList>
    </citation>
    <scope>NUCLEOTIDE SEQUENCE</scope>
    <source>
        <strain evidence="3">Selcuk</strain>
    </source>
</reference>
<evidence type="ECO:0000256" key="2">
    <source>
        <dbReference type="ARBA" id="ARBA00023242"/>
    </source>
</evidence>
<organism evidence="3 4">
    <name type="scientific">Babesia ovis</name>
    <dbReference type="NCBI Taxonomy" id="5869"/>
    <lineage>
        <taxon>Eukaryota</taxon>
        <taxon>Sar</taxon>
        <taxon>Alveolata</taxon>
        <taxon>Apicomplexa</taxon>
        <taxon>Aconoidasida</taxon>
        <taxon>Piroplasmida</taxon>
        <taxon>Babesiidae</taxon>
        <taxon>Babesia</taxon>
    </lineage>
</organism>
<evidence type="ECO:0000313" key="4">
    <source>
        <dbReference type="Proteomes" id="UP001057455"/>
    </source>
</evidence>
<dbReference type="EMBL" id="BLIY01000017">
    <property type="protein sequence ID" value="GFE54639.1"/>
    <property type="molecule type" value="Genomic_DNA"/>
</dbReference>
<dbReference type="GO" id="GO:0000724">
    <property type="term" value="P:double-strand break repair via homologous recombination"/>
    <property type="evidence" value="ECO:0007669"/>
    <property type="project" value="TreeGrafter"/>
</dbReference>
<dbReference type="InterPro" id="IPR051988">
    <property type="entry name" value="HRR_RAD51_Paralog"/>
</dbReference>
<keyword evidence="4" id="KW-1185">Reference proteome</keyword>
<dbReference type="GO" id="GO:0005815">
    <property type="term" value="C:microtubule organizing center"/>
    <property type="evidence" value="ECO:0007669"/>
    <property type="project" value="TreeGrafter"/>
</dbReference>
<name>A0A9W5TEG7_BABOV</name>
<keyword evidence="2" id="KW-0539">Nucleus</keyword>
<dbReference type="GO" id="GO:0007131">
    <property type="term" value="P:reciprocal meiotic recombination"/>
    <property type="evidence" value="ECO:0007669"/>
    <property type="project" value="TreeGrafter"/>
</dbReference>
<dbReference type="GO" id="GO:0000400">
    <property type="term" value="F:four-way junction DNA binding"/>
    <property type="evidence" value="ECO:0007669"/>
    <property type="project" value="TreeGrafter"/>
</dbReference>
<gene>
    <name evidence="3" type="ORF">BaOVIS_020430</name>
</gene>
<dbReference type="InterPro" id="IPR027417">
    <property type="entry name" value="P-loop_NTPase"/>
</dbReference>
<accession>A0A9W5TEG7</accession>